<dbReference type="InterPro" id="IPR002104">
    <property type="entry name" value="Integrase_catalytic"/>
</dbReference>
<evidence type="ECO:0000256" key="2">
    <source>
        <dbReference type="ARBA" id="ARBA00023125"/>
    </source>
</evidence>
<evidence type="ECO:0000256" key="3">
    <source>
        <dbReference type="ARBA" id="ARBA00023172"/>
    </source>
</evidence>
<proteinExistence type="inferred from homology"/>
<organism evidence="5 6">
    <name type="scientific">Microbacterium horticulturae</name>
    <dbReference type="NCBI Taxonomy" id="3028316"/>
    <lineage>
        <taxon>Bacteria</taxon>
        <taxon>Bacillati</taxon>
        <taxon>Actinomycetota</taxon>
        <taxon>Actinomycetes</taxon>
        <taxon>Micrococcales</taxon>
        <taxon>Microbacteriaceae</taxon>
        <taxon>Microbacterium</taxon>
    </lineage>
</organism>
<evidence type="ECO:0000313" key="5">
    <source>
        <dbReference type="EMBL" id="WEG10086.1"/>
    </source>
</evidence>
<protein>
    <submittedName>
        <fullName evidence="5">Site-specific integrase</fullName>
    </submittedName>
</protein>
<sequence>MWEILNRMTVHHPAFPPHGVPLHLDTLRRGSRIRARVRWTDPSSRQRRSRSVTVDDDVAAQEFFELMRTSSSRSIDPLLTLSDYAHSIGDRFLRGVDPTSTADGYRAGLRLRVLPALGHIRLRDITTGLVDRAIDSRETVHSRSTLKNTIAAPTRVLDEAVRDDLIARNPVRDRADRRYRTNLELPRTKLIPGPNDVARIAEACERIHISYGDHVMLSAFLAARSSEVGGLLVGHVDWASNVVTIERQCFPGAGGLSIKPPKGRRARRVPIIEPLEPVLRGLTTRRSRNLPLLRGPRGGVITTAALRDATGWDELVASLGLPGLRRHDLRHAGATWFANAGVPIHVVSDILGHASVETTRAYLHTDNTALQNAAARMNEHLRESAMSA</sequence>
<accession>A0ABY8C0V3</accession>
<name>A0ABY8C0V3_9MICO</name>
<dbReference type="PANTHER" id="PTHR30349">
    <property type="entry name" value="PHAGE INTEGRASE-RELATED"/>
    <property type="match status" value="1"/>
</dbReference>
<dbReference type="InterPro" id="IPR010998">
    <property type="entry name" value="Integrase_recombinase_N"/>
</dbReference>
<dbReference type="Gene3D" id="1.10.150.130">
    <property type="match status" value="1"/>
</dbReference>
<dbReference type="RefSeq" id="WP_275279404.1">
    <property type="nucleotide sequence ID" value="NZ_CP119108.1"/>
</dbReference>
<keyword evidence="2" id="KW-0238">DNA-binding</keyword>
<dbReference type="Pfam" id="PF00589">
    <property type="entry name" value="Phage_integrase"/>
    <property type="match status" value="1"/>
</dbReference>
<evidence type="ECO:0000313" key="6">
    <source>
        <dbReference type="Proteomes" id="UP001214553"/>
    </source>
</evidence>
<feature type="domain" description="Tyr recombinase" evidence="4">
    <location>
        <begin position="186"/>
        <end position="375"/>
    </location>
</feature>
<dbReference type="CDD" id="cd01189">
    <property type="entry name" value="INT_ICEBs1_C_like"/>
    <property type="match status" value="1"/>
</dbReference>
<dbReference type="PANTHER" id="PTHR30349:SF64">
    <property type="entry name" value="PROPHAGE INTEGRASE INTD-RELATED"/>
    <property type="match status" value="1"/>
</dbReference>
<dbReference type="SUPFAM" id="SSF56349">
    <property type="entry name" value="DNA breaking-rejoining enzymes"/>
    <property type="match status" value="1"/>
</dbReference>
<dbReference type="PROSITE" id="PS51898">
    <property type="entry name" value="TYR_RECOMBINASE"/>
    <property type="match status" value="1"/>
</dbReference>
<dbReference type="Proteomes" id="UP001214553">
    <property type="component" value="Chromosome"/>
</dbReference>
<gene>
    <name evidence="5" type="ORF">PU630_05915</name>
</gene>
<dbReference type="InterPro" id="IPR013762">
    <property type="entry name" value="Integrase-like_cat_sf"/>
</dbReference>
<comment type="similarity">
    <text evidence="1">Belongs to the 'phage' integrase family.</text>
</comment>
<dbReference type="Gene3D" id="1.10.443.10">
    <property type="entry name" value="Intergrase catalytic core"/>
    <property type="match status" value="1"/>
</dbReference>
<reference evidence="5 6" key="1">
    <citation type="submission" date="2023-03" db="EMBL/GenBank/DDBJ databases">
        <title>Genome sequence of Microbacterium sp. KACC 23027.</title>
        <authorList>
            <person name="Kim S."/>
            <person name="Heo J."/>
            <person name="Kwon S.-W."/>
        </authorList>
    </citation>
    <scope>NUCLEOTIDE SEQUENCE [LARGE SCALE GENOMIC DNA]</scope>
    <source>
        <strain evidence="5 6">KACC 23027</strain>
    </source>
</reference>
<evidence type="ECO:0000259" key="4">
    <source>
        <dbReference type="PROSITE" id="PS51898"/>
    </source>
</evidence>
<dbReference type="InterPro" id="IPR050090">
    <property type="entry name" value="Tyrosine_recombinase_XerCD"/>
</dbReference>
<dbReference type="InterPro" id="IPR011010">
    <property type="entry name" value="DNA_brk_join_enz"/>
</dbReference>
<evidence type="ECO:0000256" key="1">
    <source>
        <dbReference type="ARBA" id="ARBA00008857"/>
    </source>
</evidence>
<dbReference type="EMBL" id="CP119108">
    <property type="protein sequence ID" value="WEG10086.1"/>
    <property type="molecule type" value="Genomic_DNA"/>
</dbReference>
<keyword evidence="6" id="KW-1185">Reference proteome</keyword>
<keyword evidence="3" id="KW-0233">DNA recombination</keyword>